<dbReference type="InterPro" id="IPR006935">
    <property type="entry name" value="Helicase/UvrB_N"/>
</dbReference>
<dbReference type="CDD" id="cd22333">
    <property type="entry name" value="LlaBIII_nuclease-like"/>
    <property type="match status" value="1"/>
</dbReference>
<dbReference type="Pfam" id="PF13156">
    <property type="entry name" value="Mrr_cat_2"/>
    <property type="match status" value="1"/>
</dbReference>
<dbReference type="GO" id="GO:0005829">
    <property type="term" value="C:cytosol"/>
    <property type="evidence" value="ECO:0007669"/>
    <property type="project" value="TreeGrafter"/>
</dbReference>
<dbReference type="PROSITE" id="PS51192">
    <property type="entry name" value="HELICASE_ATP_BIND_1"/>
    <property type="match status" value="1"/>
</dbReference>
<dbReference type="InterPro" id="IPR050742">
    <property type="entry name" value="Helicase_Restrict-Modif_Enz"/>
</dbReference>
<dbReference type="GO" id="GO:0003677">
    <property type="term" value="F:DNA binding"/>
    <property type="evidence" value="ECO:0007669"/>
    <property type="project" value="InterPro"/>
</dbReference>
<dbReference type="InterPro" id="IPR053980">
    <property type="entry name" value="ISP_coupler"/>
</dbReference>
<protein>
    <submittedName>
        <fullName evidence="3">Type III restriction enzyme, res subunit</fullName>
    </submittedName>
</protein>
<dbReference type="InterPro" id="IPR014001">
    <property type="entry name" value="Helicase_ATP-bd"/>
</dbReference>
<dbReference type="Pfam" id="PF04851">
    <property type="entry name" value="ResIII"/>
    <property type="match status" value="1"/>
</dbReference>
<dbReference type="PANTHER" id="PTHR47396:SF1">
    <property type="entry name" value="ATP-DEPENDENT HELICASE IRC3-RELATED"/>
    <property type="match status" value="1"/>
</dbReference>
<reference evidence="3" key="1">
    <citation type="submission" date="2019-11" db="EMBL/GenBank/DDBJ databases">
        <authorList>
            <person name="Feng L."/>
        </authorList>
    </citation>
    <scope>NUCLEOTIDE SEQUENCE</scope>
    <source>
        <strain evidence="3">RgnavusLFYP19</strain>
    </source>
</reference>
<dbReference type="PANTHER" id="PTHR47396">
    <property type="entry name" value="TYPE I RESTRICTION ENZYME ECOKI R PROTEIN"/>
    <property type="match status" value="1"/>
</dbReference>
<dbReference type="InterPro" id="IPR011335">
    <property type="entry name" value="Restrct_endonuc-II-like"/>
</dbReference>
<dbReference type="InterPro" id="IPR027417">
    <property type="entry name" value="P-loop_NTPase"/>
</dbReference>
<dbReference type="SUPFAM" id="SSF52980">
    <property type="entry name" value="Restriction endonuclease-like"/>
    <property type="match status" value="1"/>
</dbReference>
<evidence type="ECO:0000313" key="3">
    <source>
        <dbReference type="EMBL" id="VYU55484.1"/>
    </source>
</evidence>
<accession>A0A6N3FTY3</accession>
<dbReference type="SMART" id="SM00487">
    <property type="entry name" value="DEXDc"/>
    <property type="match status" value="1"/>
</dbReference>
<dbReference type="Pfam" id="PF00271">
    <property type="entry name" value="Helicase_C"/>
    <property type="match status" value="1"/>
</dbReference>
<dbReference type="SUPFAM" id="SSF52540">
    <property type="entry name" value="P-loop containing nucleoside triphosphate hydrolases"/>
    <property type="match status" value="1"/>
</dbReference>
<dbReference type="AlphaFoldDB" id="A0A6N3FTY3"/>
<feature type="domain" description="Helicase C-terminal" evidence="2">
    <location>
        <begin position="459"/>
        <end position="648"/>
    </location>
</feature>
<dbReference type="Gene3D" id="3.40.50.300">
    <property type="entry name" value="P-loop containing nucleotide triphosphate hydrolases"/>
    <property type="match status" value="2"/>
</dbReference>
<dbReference type="GO" id="GO:0016787">
    <property type="term" value="F:hydrolase activity"/>
    <property type="evidence" value="ECO:0007669"/>
    <property type="project" value="InterPro"/>
</dbReference>
<dbReference type="Gene3D" id="3.40.1350.10">
    <property type="match status" value="1"/>
</dbReference>
<dbReference type="InterPro" id="IPR039442">
    <property type="entry name" value="Mrr-like_dom"/>
</dbReference>
<name>A0A6N3FTY3_MEDGN</name>
<proteinExistence type="predicted"/>
<organism evidence="3">
    <name type="scientific">Mediterraneibacter gnavus</name>
    <name type="common">Ruminococcus gnavus</name>
    <dbReference type="NCBI Taxonomy" id="33038"/>
    <lineage>
        <taxon>Bacteria</taxon>
        <taxon>Bacillati</taxon>
        <taxon>Bacillota</taxon>
        <taxon>Clostridia</taxon>
        <taxon>Lachnospirales</taxon>
        <taxon>Lachnospiraceae</taxon>
        <taxon>Mediterraneibacter</taxon>
    </lineage>
</organism>
<dbReference type="Pfam" id="PF22240">
    <property type="entry name" value="ISP_coupler"/>
    <property type="match status" value="1"/>
</dbReference>
<dbReference type="GO" id="GO:0005524">
    <property type="term" value="F:ATP binding"/>
    <property type="evidence" value="ECO:0007669"/>
    <property type="project" value="InterPro"/>
</dbReference>
<evidence type="ECO:0000259" key="1">
    <source>
        <dbReference type="PROSITE" id="PS51192"/>
    </source>
</evidence>
<sequence length="785" mass="88820">MGQFERLLAYIKGMSRNTSEQGTWFENFMKHVFLTSPIYKEMYENVWMWTEFPYNGGRHDYGIDLVAKARNIDEYYAIQCKFYDDEHSVSKSDVDTFLTASGKPFYIKGTPVRYAGRVIVSTTDKWSSTANDIIEGQIPAVSRIRLKDLKEIGIDWDSVSVDNPSSMKQSKKKVVRPHQKTAIVDVLEGFKTADRGKLIMACGTGKTYTALKIVEEITKGDGNVLFLVPSISLLNQTLLEWTKECNYDYQVYAICSDPKVTKSSKETVDNLADTIVPATTNVESLVDGYTNLWNALGKKGIRFFFSTYQSIDVISKFQKITGLEFDITICDEAHRTTGVTLAGDDESSFVKVHDNDIIHSKKRLYMTATPRIYGDESKKKATDNSALLCSMDDEAVFGKDFHVLGFAEAVSMGLLSDYKVIVLAVDEGYVSKTLQNLLTNADSELTLDDSVKILGCLNGLSKKTLFESEENYFENDPYKMKRAVAFCSDIKGSKKFVQLFGEIQDEIKMYGADDDLVSVELRHVDGTQNALCRKESIDWLKEDTQEGTCRILSNARCLSEGIDVPALDAVMFLNPRNSIVDIIQSVGRVMRKTDGKNYGYIILPIGIPAGVEPEEALGDNKKYKIVWDVLQALRAHDDRFNNTINKIELNRKKPQNIQIIGVTGRGEDNSESDIKHEETYRQLTMKFDELQKWKDSIYAKIVKKCGSRKYWESWAKDIADIANRHIAEIELLIKKPDIADKFDEFLKALQSNLNSSIEKDDAIEMLAVVLCQEKVQIKCNQFSLF</sequence>
<dbReference type="InterPro" id="IPR011856">
    <property type="entry name" value="tRNA_endonuc-like_dom_sf"/>
</dbReference>
<evidence type="ECO:0000259" key="2">
    <source>
        <dbReference type="PROSITE" id="PS51194"/>
    </source>
</evidence>
<dbReference type="InterPro" id="IPR001650">
    <property type="entry name" value="Helicase_C-like"/>
</dbReference>
<dbReference type="EMBL" id="CACRUK010000041">
    <property type="protein sequence ID" value="VYU55484.1"/>
    <property type="molecule type" value="Genomic_DNA"/>
</dbReference>
<feature type="domain" description="Helicase ATP-binding" evidence="1">
    <location>
        <begin position="187"/>
        <end position="388"/>
    </location>
</feature>
<dbReference type="PROSITE" id="PS51194">
    <property type="entry name" value="HELICASE_CTER"/>
    <property type="match status" value="1"/>
</dbReference>
<dbReference type="RefSeq" id="WP_156730268.1">
    <property type="nucleotide sequence ID" value="NZ_CACRUK010000041.1"/>
</dbReference>
<dbReference type="CDD" id="cd18785">
    <property type="entry name" value="SF2_C"/>
    <property type="match status" value="1"/>
</dbReference>
<gene>
    <name evidence="3" type="ORF">RGLFYP19_02728</name>
</gene>